<feature type="domain" description="Biotin carboxylation" evidence="11">
    <location>
        <begin position="3"/>
        <end position="458"/>
    </location>
</feature>
<dbReference type="InterPro" id="IPR003778">
    <property type="entry name" value="CT_A_B"/>
</dbReference>
<dbReference type="InterPro" id="IPR011054">
    <property type="entry name" value="Rudment_hybrid_motif"/>
</dbReference>
<dbReference type="PROSITE" id="PS00867">
    <property type="entry name" value="CPSASE_2"/>
    <property type="match status" value="1"/>
</dbReference>
<keyword evidence="13" id="KW-1185">Reference proteome</keyword>
<evidence type="ECO:0000256" key="7">
    <source>
        <dbReference type="PROSITE-ProRule" id="PRU00409"/>
    </source>
</evidence>
<comment type="cofactor">
    <cofactor evidence="1">
        <name>biotin</name>
        <dbReference type="ChEBI" id="CHEBI:57586"/>
    </cofactor>
</comment>
<evidence type="ECO:0000256" key="8">
    <source>
        <dbReference type="SAM" id="Phobius"/>
    </source>
</evidence>
<dbReference type="Gene3D" id="3.30.1360.40">
    <property type="match status" value="1"/>
</dbReference>
<dbReference type="Gene3D" id="2.40.50.100">
    <property type="match status" value="1"/>
</dbReference>
<dbReference type="InterPro" id="IPR005481">
    <property type="entry name" value="BC-like_N"/>
</dbReference>
<keyword evidence="4" id="KW-0378">Hydrolase</keyword>
<name>A0A507QHP4_MONPU</name>
<dbReference type="SUPFAM" id="SSF50891">
    <property type="entry name" value="Cyclophilin-like"/>
    <property type="match status" value="2"/>
</dbReference>
<dbReference type="PROSITE" id="PS50979">
    <property type="entry name" value="BC"/>
    <property type="match status" value="1"/>
</dbReference>
<dbReference type="Pfam" id="PF02682">
    <property type="entry name" value="CT_C_D"/>
    <property type="match status" value="1"/>
</dbReference>
<dbReference type="InterPro" id="IPR005482">
    <property type="entry name" value="Biotin_COase_C"/>
</dbReference>
<keyword evidence="6" id="KW-0092">Biotin</keyword>
<dbReference type="SUPFAM" id="SSF51230">
    <property type="entry name" value="Single hybrid motif"/>
    <property type="match status" value="1"/>
</dbReference>
<reference evidence="12 13" key="1">
    <citation type="submission" date="2019-06" db="EMBL/GenBank/DDBJ databases">
        <title>Wine fermentation using esterase from Monascus purpureus.</title>
        <authorList>
            <person name="Geng C."/>
            <person name="Zhang Y."/>
        </authorList>
    </citation>
    <scope>NUCLEOTIDE SEQUENCE [LARGE SCALE GENOMIC DNA]</scope>
    <source>
        <strain evidence="12">HQ1</strain>
    </source>
</reference>
<dbReference type="PROSITE" id="PS00866">
    <property type="entry name" value="CPSASE_1"/>
    <property type="match status" value="1"/>
</dbReference>
<dbReference type="FunFam" id="3.40.50.20:FF:000010">
    <property type="entry name" value="Propionyl-CoA carboxylase subunit alpha"/>
    <property type="match status" value="1"/>
</dbReference>
<dbReference type="SMART" id="SM00797">
    <property type="entry name" value="AHS2"/>
    <property type="match status" value="1"/>
</dbReference>
<dbReference type="SUPFAM" id="SSF56059">
    <property type="entry name" value="Glutathione synthetase ATP-binding domain-like"/>
    <property type="match status" value="1"/>
</dbReference>
<dbReference type="STRING" id="5098.A0A507QHP4"/>
<dbReference type="EMBL" id="VIFY01000262">
    <property type="protein sequence ID" value="TQB68036.1"/>
    <property type="molecule type" value="Genomic_DNA"/>
</dbReference>
<dbReference type="GO" id="GO:0016787">
    <property type="term" value="F:hydrolase activity"/>
    <property type="evidence" value="ECO:0007669"/>
    <property type="project" value="UniProtKB-KW"/>
</dbReference>
<dbReference type="Pfam" id="PF00289">
    <property type="entry name" value="Biotin_carb_N"/>
    <property type="match status" value="1"/>
</dbReference>
<keyword evidence="8" id="KW-1133">Transmembrane helix</keyword>
<evidence type="ECO:0000256" key="5">
    <source>
        <dbReference type="ARBA" id="ARBA00022840"/>
    </source>
</evidence>
<dbReference type="InterPro" id="IPR011761">
    <property type="entry name" value="ATP-grasp"/>
</dbReference>
<dbReference type="InterPro" id="IPR011764">
    <property type="entry name" value="Biotin_carboxylation_dom"/>
</dbReference>
<evidence type="ECO:0000259" key="11">
    <source>
        <dbReference type="PROSITE" id="PS50979"/>
    </source>
</evidence>
<feature type="domain" description="ATP-grasp" evidence="10">
    <location>
        <begin position="121"/>
        <end position="320"/>
    </location>
</feature>
<dbReference type="InterPro" id="IPR005479">
    <property type="entry name" value="CPAse_ATP-bd"/>
</dbReference>
<dbReference type="SUPFAM" id="SSF51246">
    <property type="entry name" value="Rudiment single hybrid motif"/>
    <property type="match status" value="1"/>
</dbReference>
<dbReference type="SUPFAM" id="SSF160467">
    <property type="entry name" value="PH0987 N-terminal domain-like"/>
    <property type="match status" value="1"/>
</dbReference>
<dbReference type="SMART" id="SM00878">
    <property type="entry name" value="Biotin_carb_C"/>
    <property type="match status" value="1"/>
</dbReference>
<evidence type="ECO:0000256" key="2">
    <source>
        <dbReference type="ARBA" id="ARBA00022598"/>
    </source>
</evidence>
<gene>
    <name evidence="12" type="ORF">MPDQ_004157</name>
</gene>
<dbReference type="InterPro" id="IPR016185">
    <property type="entry name" value="PreATP-grasp_dom_sf"/>
</dbReference>
<evidence type="ECO:0000259" key="9">
    <source>
        <dbReference type="PROSITE" id="PS50968"/>
    </source>
</evidence>
<dbReference type="InterPro" id="IPR011053">
    <property type="entry name" value="Single_hybrid_motif"/>
</dbReference>
<feature type="transmembrane region" description="Helical" evidence="8">
    <location>
        <begin position="969"/>
        <end position="988"/>
    </location>
</feature>
<dbReference type="Pfam" id="PF00364">
    <property type="entry name" value="Biotin_lipoyl"/>
    <property type="match status" value="1"/>
</dbReference>
<dbReference type="PANTHER" id="PTHR18866:SF128">
    <property type="entry name" value="UREA AMIDOLYASE"/>
    <property type="match status" value="1"/>
</dbReference>
<dbReference type="Pfam" id="PF02626">
    <property type="entry name" value="CT_A_B"/>
    <property type="match status" value="1"/>
</dbReference>
<dbReference type="PROSITE" id="PS50968">
    <property type="entry name" value="BIOTINYL_LIPOYL"/>
    <property type="match status" value="1"/>
</dbReference>
<sequence length="1239" mass="135446">MESLKTLLVANRGEIAVRILKTAKKLNIRTIAVYTEPDAASTHVRLADQAVLLSGPPSRAYLDGDQIIEIAKSYHADAIIPGYGFLSENAEFGREVARAGLVFVGPSPESIEAFGLKHTARELATAAGVPIVPGSGLVTSEEEAAEVATKLGFPVMLKATAGGGGMGLLTCHSDSEVRQSFETVKSRGESLFKNAGMFIERYYPSSHHIEVQVFGNGQGKAISFGERECSIQRRHQKVIEECPSPFVTRNPGLRQKLGEAAVRLAESTKYGSAGTIEYLVDDETGAFFFLEMNTRLQVEHGITELCYGVDLVQLMLEQADAQLSGKGGLEPSRLAKLSQITPSGAAIEARVYAENPVKNFVPCPGTLQSVEWKELPGSRIDTWVYRGIKVSANYDPLLAKVMYHSPTRAQTIQGMRTLLTESCICGPPTNLEFLAKILSDDSFVTGNTLTRFLNDFQFSPAAIDVISSGSYTLIEDWPGRPTLGKGFCHSGPMDPVSFQIANALVGNPVGLEALEITLSGPDLHFLGPAIVSLCGAPMEAKLDGVPISMWSRIKISAGQRLTIGKTTAGGCRAYLAVFGGFPNIAKWFGSKATSPMVGVGGYQGRQLASGDLLSITSTIPDIEGDLFLPENLIPKYLDRWELLAMPGPYDKGYIASASIDMLYKTDWKVSHNAARGGIRLIGPKPIWARSDGGEGGAHPSNVIEYGYPIGTLNWTGDDPVMLPVDCPDLGGFVSSHTIVKADLWKLGQVKAGDFIRYKAVSWEDAYSARMDTEKFVNEVVKCCAEGGFTDVLPLETVRPSGLKSEDRGSGVILQIEESGNQPLVSYRQGGDDYLLVDYGHGAFDLNHRCRAMALKKRLAEATGAITFSSGLIGTVGCGNSLMIYYDGGKITQKDLLNHLCNMETALGDLSAAKMPSRIFKLPLTFKSKRQEEAVQRYMETQRPYASYLPDNMTFVAKNNAFTIEEFENVFLTAQFMVVAVGFFMALPLSLPVDPRQRMNCPKTNPSRIYTPAGSVSWGGSCMALYNVDSPGGYQLTGMTIPGVDILGSKTGYSSTKPWLFEDFDQITFYRVTEEEYEKELALFNSGRYEYQYENVLFDMAEHNKLLRNTRDEVSSIRTRQRSAQAEMDKLEDELLKKWHEEKQGREVPMDEIEELLKDPQIHSIESPLSANVWKVQVKPGDVIKTEQILTVLEAMKLEIAVRADPAVEGATVEKVLIKPNDVVEAGKSMILVRKKAGTS</sequence>
<evidence type="ECO:0000256" key="6">
    <source>
        <dbReference type="ARBA" id="ARBA00023267"/>
    </source>
</evidence>
<evidence type="ECO:0000259" key="10">
    <source>
        <dbReference type="PROSITE" id="PS50975"/>
    </source>
</evidence>
<feature type="domain" description="Lipoyl-binding" evidence="9">
    <location>
        <begin position="1153"/>
        <end position="1234"/>
    </location>
</feature>
<dbReference type="CDD" id="cd06850">
    <property type="entry name" value="biotinyl_domain"/>
    <property type="match status" value="1"/>
</dbReference>
<dbReference type="PANTHER" id="PTHR18866">
    <property type="entry name" value="CARBOXYLASE:PYRUVATE/ACETYL-COA/PROPIONYL-COA CARBOXYLASE"/>
    <property type="match status" value="1"/>
</dbReference>
<organism evidence="12 13">
    <name type="scientific">Monascus purpureus</name>
    <name type="common">Red mold</name>
    <name type="synonym">Monascus anka</name>
    <dbReference type="NCBI Taxonomy" id="5098"/>
    <lineage>
        <taxon>Eukaryota</taxon>
        <taxon>Fungi</taxon>
        <taxon>Dikarya</taxon>
        <taxon>Ascomycota</taxon>
        <taxon>Pezizomycotina</taxon>
        <taxon>Eurotiomycetes</taxon>
        <taxon>Eurotiomycetidae</taxon>
        <taxon>Eurotiales</taxon>
        <taxon>Aspergillaceae</taxon>
        <taxon>Monascus</taxon>
    </lineage>
</organism>
<comment type="caution">
    <text evidence="12">The sequence shown here is derived from an EMBL/GenBank/DDBJ whole genome shotgun (WGS) entry which is preliminary data.</text>
</comment>
<dbReference type="Pfam" id="PF02786">
    <property type="entry name" value="CPSase_L_D2"/>
    <property type="match status" value="1"/>
</dbReference>
<dbReference type="Gene3D" id="3.30.470.20">
    <property type="entry name" value="ATP-grasp fold, B domain"/>
    <property type="match status" value="1"/>
</dbReference>
<evidence type="ECO:0008006" key="14">
    <source>
        <dbReference type="Google" id="ProtNLM"/>
    </source>
</evidence>
<accession>A0A507QHP4</accession>
<dbReference type="SMART" id="SM00796">
    <property type="entry name" value="AHS1"/>
    <property type="match status" value="1"/>
</dbReference>
<evidence type="ECO:0000256" key="3">
    <source>
        <dbReference type="ARBA" id="ARBA00022741"/>
    </source>
</evidence>
<dbReference type="SUPFAM" id="SSF52440">
    <property type="entry name" value="PreATP-grasp domain"/>
    <property type="match status" value="1"/>
</dbReference>
<evidence type="ECO:0000256" key="1">
    <source>
        <dbReference type="ARBA" id="ARBA00001953"/>
    </source>
</evidence>
<dbReference type="Gene3D" id="2.40.100.10">
    <property type="entry name" value="Cyclophilin-like"/>
    <property type="match status" value="2"/>
</dbReference>
<dbReference type="InterPro" id="IPR050856">
    <property type="entry name" value="Biotin_carboxylase_complex"/>
</dbReference>
<evidence type="ECO:0000256" key="4">
    <source>
        <dbReference type="ARBA" id="ARBA00022801"/>
    </source>
</evidence>
<dbReference type="Pfam" id="PF02785">
    <property type="entry name" value="Biotin_carb_C"/>
    <property type="match status" value="1"/>
</dbReference>
<keyword evidence="3 7" id="KW-0547">Nucleotide-binding</keyword>
<dbReference type="AlphaFoldDB" id="A0A507QHP4"/>
<dbReference type="GO" id="GO:0005524">
    <property type="term" value="F:ATP binding"/>
    <property type="evidence" value="ECO:0007669"/>
    <property type="project" value="UniProtKB-UniRule"/>
</dbReference>
<dbReference type="PROSITE" id="PS50975">
    <property type="entry name" value="ATP_GRASP"/>
    <property type="match status" value="1"/>
</dbReference>
<evidence type="ECO:0000313" key="12">
    <source>
        <dbReference type="EMBL" id="TQB68036.1"/>
    </source>
</evidence>
<dbReference type="Proteomes" id="UP000319663">
    <property type="component" value="Unassembled WGS sequence"/>
</dbReference>
<proteinExistence type="predicted"/>
<dbReference type="GO" id="GO:0016874">
    <property type="term" value="F:ligase activity"/>
    <property type="evidence" value="ECO:0007669"/>
    <property type="project" value="UniProtKB-KW"/>
</dbReference>
<evidence type="ECO:0000313" key="13">
    <source>
        <dbReference type="Proteomes" id="UP000319663"/>
    </source>
</evidence>
<keyword evidence="8" id="KW-0472">Membrane</keyword>
<dbReference type="InterPro" id="IPR003833">
    <property type="entry name" value="CT_C_D"/>
</dbReference>
<dbReference type="InterPro" id="IPR029000">
    <property type="entry name" value="Cyclophilin-like_dom_sf"/>
</dbReference>
<dbReference type="GO" id="GO:0046872">
    <property type="term" value="F:metal ion binding"/>
    <property type="evidence" value="ECO:0007669"/>
    <property type="project" value="InterPro"/>
</dbReference>
<dbReference type="InterPro" id="IPR000089">
    <property type="entry name" value="Biotin_lipoyl"/>
</dbReference>
<keyword evidence="8" id="KW-0812">Transmembrane</keyword>
<keyword evidence="2" id="KW-0436">Ligase</keyword>
<keyword evidence="5 7" id="KW-0067">ATP-binding</keyword>
<protein>
    <recommendedName>
        <fullName evidence="14">Urea carboxylase</fullName>
    </recommendedName>
</protein>